<name>A0A8I0AC07_9FIRM</name>
<reference evidence="3 4" key="1">
    <citation type="submission" date="2020-08" db="EMBL/GenBank/DDBJ databases">
        <title>Genome public.</title>
        <authorList>
            <person name="Liu C."/>
            <person name="Sun Q."/>
        </authorList>
    </citation>
    <scope>NUCLEOTIDE SEQUENCE [LARGE SCALE GENOMIC DNA]</scope>
    <source>
        <strain evidence="3 4">BX17</strain>
    </source>
</reference>
<gene>
    <name evidence="3" type="ORF">H8S54_15685</name>
</gene>
<keyword evidence="2" id="KW-0472">Membrane</keyword>
<keyword evidence="4" id="KW-1185">Reference proteome</keyword>
<protein>
    <submittedName>
        <fullName evidence="3">Uncharacterized protein</fullName>
    </submittedName>
</protein>
<sequence>MKNRRYEKIKSGLPREEKSKSGLEKSGKAKCPFAKYLTAAFAILIAGAMGGCTLAVPDAGEEGSGDRMIGVFITTEYLDLYDMESYLNDHASSLVNDGSITLGNDSKYEGKLFADVEKGEADSPSEWKISFGNMDGQYMLMPVSTDENGEQYMGNLCSDAINEPYLHSNVSDDSEEQELSGTIYESADGKEKVWYVNPVYQTENSEIYAITGNSYSNGGRDTEGSTMAVTLSGESTVTENGKSQKESSKVTVQFAIMYKPVKTVIYQMSDSNQVLKRDEYEPTEVPDTLKVESETAYIMEETQKESPSGKTVTSRSIVDLNSEEEETCLEAWYSLDNGFISKKDVEILH</sequence>
<evidence type="ECO:0000313" key="4">
    <source>
        <dbReference type="Proteomes" id="UP000652847"/>
    </source>
</evidence>
<keyword evidence="2" id="KW-0812">Transmembrane</keyword>
<feature type="transmembrane region" description="Helical" evidence="2">
    <location>
        <begin position="33"/>
        <end position="56"/>
    </location>
</feature>
<evidence type="ECO:0000256" key="1">
    <source>
        <dbReference type="SAM" id="MobiDB-lite"/>
    </source>
</evidence>
<evidence type="ECO:0000313" key="3">
    <source>
        <dbReference type="EMBL" id="MBC5652509.1"/>
    </source>
</evidence>
<comment type="caution">
    <text evidence="3">The sequence shown here is derived from an EMBL/GenBank/DDBJ whole genome shotgun (WGS) entry which is preliminary data.</text>
</comment>
<keyword evidence="2" id="KW-1133">Transmembrane helix</keyword>
<accession>A0A8I0AC07</accession>
<dbReference type="RefSeq" id="WP_186901789.1">
    <property type="nucleotide sequence ID" value="NZ_JACOOT010000037.1"/>
</dbReference>
<evidence type="ECO:0000256" key="2">
    <source>
        <dbReference type="SAM" id="Phobius"/>
    </source>
</evidence>
<proteinExistence type="predicted"/>
<dbReference type="AlphaFoldDB" id="A0A8I0AC07"/>
<feature type="region of interest" description="Disordered" evidence="1">
    <location>
        <begin position="1"/>
        <end position="25"/>
    </location>
</feature>
<dbReference type="EMBL" id="JACOOT010000037">
    <property type="protein sequence ID" value="MBC5652509.1"/>
    <property type="molecule type" value="Genomic_DNA"/>
</dbReference>
<dbReference type="Proteomes" id="UP000652847">
    <property type="component" value="Unassembled WGS sequence"/>
</dbReference>
<organism evidence="3 4">
    <name type="scientific">Blautia segnis</name>
    <dbReference type="NCBI Taxonomy" id="2763030"/>
    <lineage>
        <taxon>Bacteria</taxon>
        <taxon>Bacillati</taxon>
        <taxon>Bacillota</taxon>
        <taxon>Clostridia</taxon>
        <taxon>Lachnospirales</taxon>
        <taxon>Lachnospiraceae</taxon>
        <taxon>Blautia</taxon>
    </lineage>
</organism>